<gene>
    <name evidence="2" type="ORF">TIFTF001_045209</name>
</gene>
<sequence length="376" mass="42541">MRFLMPCSLIISHIGLYLGDSITVRSVAMFVDTLWFLQVLDKWFLINAGALWIVNICYCDLKMWFVCGFWLRVSVVLEKCDALWLGWRFSKCDTGIHHMLAVMGLNRMEMPRKATGESYQWDHAKETVFLEKLDYYVACNSGRHPPLATLDSWAKEFNSAYGGYDPVTDRVICSDDAWQSFIQVHKDCNHLRYEGLRNKELYYNIFEKKHAAGASGYGSVSMPDDSPAPVDLDASQDNSGIGPMTGDDPAGVGTRRCNNRRAGAAAGPSRSRGSSGKRKQRDETDEITFMAMQEIVSHYRGRSESGPSNSQSSRTDHLLMCMTTMTDMGIPPNQRAMMWQYFSANPTLQRTFHQLPDIDKREIIAIVLRSQPPPTD</sequence>
<feature type="compositionally biased region" description="Low complexity" evidence="1">
    <location>
        <begin position="260"/>
        <end position="274"/>
    </location>
</feature>
<evidence type="ECO:0000256" key="1">
    <source>
        <dbReference type="SAM" id="MobiDB-lite"/>
    </source>
</evidence>
<dbReference type="Proteomes" id="UP001187192">
    <property type="component" value="Unassembled WGS sequence"/>
</dbReference>
<evidence type="ECO:0000313" key="2">
    <source>
        <dbReference type="EMBL" id="GMN19611.1"/>
    </source>
</evidence>
<evidence type="ECO:0008006" key="4">
    <source>
        <dbReference type="Google" id="ProtNLM"/>
    </source>
</evidence>
<feature type="region of interest" description="Disordered" evidence="1">
    <location>
        <begin position="217"/>
        <end position="285"/>
    </location>
</feature>
<evidence type="ECO:0000313" key="3">
    <source>
        <dbReference type="Proteomes" id="UP001187192"/>
    </source>
</evidence>
<protein>
    <recommendedName>
        <fullName evidence="4">Myb/SANT-like domain-containing protein</fullName>
    </recommendedName>
</protein>
<keyword evidence="3" id="KW-1185">Reference proteome</keyword>
<proteinExistence type="predicted"/>
<organism evidence="2 3">
    <name type="scientific">Ficus carica</name>
    <name type="common">Common fig</name>
    <dbReference type="NCBI Taxonomy" id="3494"/>
    <lineage>
        <taxon>Eukaryota</taxon>
        <taxon>Viridiplantae</taxon>
        <taxon>Streptophyta</taxon>
        <taxon>Embryophyta</taxon>
        <taxon>Tracheophyta</taxon>
        <taxon>Spermatophyta</taxon>
        <taxon>Magnoliopsida</taxon>
        <taxon>eudicotyledons</taxon>
        <taxon>Gunneridae</taxon>
        <taxon>Pentapetalae</taxon>
        <taxon>rosids</taxon>
        <taxon>fabids</taxon>
        <taxon>Rosales</taxon>
        <taxon>Moraceae</taxon>
        <taxon>Ficeae</taxon>
        <taxon>Ficus</taxon>
    </lineage>
</organism>
<dbReference type="EMBL" id="BTGU01003802">
    <property type="protein sequence ID" value="GMN19611.1"/>
    <property type="molecule type" value="Genomic_DNA"/>
</dbReference>
<dbReference type="AlphaFoldDB" id="A0AA87Z7U2"/>
<comment type="caution">
    <text evidence="2">The sequence shown here is derived from an EMBL/GenBank/DDBJ whole genome shotgun (WGS) entry which is preliminary data.</text>
</comment>
<accession>A0AA87Z7U2</accession>
<name>A0AA87Z7U2_FICCA</name>
<reference evidence="2" key="1">
    <citation type="submission" date="2023-07" db="EMBL/GenBank/DDBJ databases">
        <title>draft genome sequence of fig (Ficus carica).</title>
        <authorList>
            <person name="Takahashi T."/>
            <person name="Nishimura K."/>
        </authorList>
    </citation>
    <scope>NUCLEOTIDE SEQUENCE</scope>
</reference>